<keyword evidence="1" id="KW-0732">Signal</keyword>
<organism evidence="2 3">
    <name type="scientific">Puccinia graminis f. sp. tritici</name>
    <dbReference type="NCBI Taxonomy" id="56615"/>
    <lineage>
        <taxon>Eukaryota</taxon>
        <taxon>Fungi</taxon>
        <taxon>Dikarya</taxon>
        <taxon>Basidiomycota</taxon>
        <taxon>Pucciniomycotina</taxon>
        <taxon>Pucciniomycetes</taxon>
        <taxon>Pucciniales</taxon>
        <taxon>Pucciniaceae</taxon>
        <taxon>Puccinia</taxon>
    </lineage>
</organism>
<evidence type="ECO:0000313" key="2">
    <source>
        <dbReference type="EMBL" id="KAA1087660.1"/>
    </source>
</evidence>
<accession>A0A5B0NHS0</accession>
<proteinExistence type="predicted"/>
<dbReference type="AlphaFoldDB" id="A0A5B0NHS0"/>
<keyword evidence="3" id="KW-1185">Reference proteome</keyword>
<gene>
    <name evidence="2" type="ORF">PGT21_035060</name>
</gene>
<dbReference type="EMBL" id="VSWC01000105">
    <property type="protein sequence ID" value="KAA1087660.1"/>
    <property type="molecule type" value="Genomic_DNA"/>
</dbReference>
<feature type="chain" id="PRO_5023009728" description="CBM1 domain-containing protein" evidence="1">
    <location>
        <begin position="24"/>
        <end position="57"/>
    </location>
</feature>
<name>A0A5B0NHS0_PUCGR</name>
<evidence type="ECO:0000313" key="3">
    <source>
        <dbReference type="Proteomes" id="UP000324748"/>
    </source>
</evidence>
<evidence type="ECO:0000256" key="1">
    <source>
        <dbReference type="SAM" id="SignalP"/>
    </source>
</evidence>
<protein>
    <recommendedName>
        <fullName evidence="4">CBM1 domain-containing protein</fullName>
    </recommendedName>
</protein>
<evidence type="ECO:0008006" key="4">
    <source>
        <dbReference type="Google" id="ProtNLM"/>
    </source>
</evidence>
<reference evidence="2 3" key="1">
    <citation type="submission" date="2019-05" db="EMBL/GenBank/DDBJ databases">
        <title>Emergence of the Ug99 lineage of the wheat stem rust pathogen through somatic hybridization.</title>
        <authorList>
            <person name="Li F."/>
            <person name="Upadhyaya N.M."/>
            <person name="Sperschneider J."/>
            <person name="Matny O."/>
            <person name="Nguyen-Phuc H."/>
            <person name="Mago R."/>
            <person name="Raley C."/>
            <person name="Miller M.E."/>
            <person name="Silverstein K.A.T."/>
            <person name="Henningsen E."/>
            <person name="Hirsch C.D."/>
            <person name="Visser B."/>
            <person name="Pretorius Z.A."/>
            <person name="Steffenson B.J."/>
            <person name="Schwessinger B."/>
            <person name="Dodds P.N."/>
            <person name="Figueroa M."/>
        </authorList>
    </citation>
    <scope>NUCLEOTIDE SEQUENCE [LARGE SCALE GENOMIC DNA]</scope>
    <source>
        <strain evidence="2">21-0</strain>
    </source>
</reference>
<feature type="signal peptide" evidence="1">
    <location>
        <begin position="1"/>
        <end position="23"/>
    </location>
</feature>
<sequence length="57" mass="6187">MLASGLYTSLVLLLIGTFKLAGCAPDSSFSFDCSQLPEFVQQKCCTNGKWDASRCHP</sequence>
<dbReference type="Proteomes" id="UP000324748">
    <property type="component" value="Unassembled WGS sequence"/>
</dbReference>
<comment type="caution">
    <text evidence="2">The sequence shown here is derived from an EMBL/GenBank/DDBJ whole genome shotgun (WGS) entry which is preliminary data.</text>
</comment>